<evidence type="ECO:0000313" key="3">
    <source>
        <dbReference type="EMBL" id="MQL74562.1"/>
    </source>
</evidence>
<sequence length="786" mass="89856">MGLSFRCEDGSNRSGRELAILGGTPDPVLTLLLLPSIQLFLGFLSTEIGSRLKQPVKGENSSECRPNRWDIEMASHKTQQLIKSERHFFSSSDDSAIMKQILATHHPDGRDVDCRPLLNVIEDIFLRSTPTVAPVLAVVWQHRSFSTPSPDACPRPSSVSIRRNSLNLMHHPYIRSEEVPVVVNMTLQISYKCSIGGDGHAASYGLFDALAAYSWETKAVLALAAFATLYGEFWLVAQLHTVNPLARSVALMKQLPNILEHSDVLKPRIDAINSLIKAMVDVARCAVDFNELPAEDVPADDMTSAMNHIPTAAFWIVRSIVACTNQIVVFIGLGHEYITAGMEVWELSSLEHKLRSIHEHLTKQYAICQQHIDDKRQSKAYDNLANLFKLSHIDNMRILKAMIHSKDNLPLIDLHSKKRFPVDVLRRKTVILFISDLDISHEELFILVQIYNDTHQGKLERNYEILWLPVTDRYLAWTPAREEEFNRLASMMPWYSLYHPSLLETSVIKYIRDVWNFEKKTLLVVLDPQGKVVCPNAHHMMWIWGSVAFPFTTSREEQLWKDEIWRLEFLVDEIDAAILQWVKDGRYVCLYGGEDIEWIRKFTATMRRVAMEAGVALEMVYVGKSNPKERVKKAVTVIANEKLSGYWQDPAMVWFFWMRLESMWHSKMQHSKDVQNDLIMQEVVTMLSFDGSEEGWALVSRGGAEIAKAHGRKIVDCLSKFETWKANIQADGFVPALASALLPYKTEEHCTRLVLPEDPRRIREHVICADCKRPMEKYVLFKCCNN</sequence>
<dbReference type="EMBL" id="NMUH01000214">
    <property type="protein sequence ID" value="MQL74562.1"/>
    <property type="molecule type" value="Genomic_DNA"/>
</dbReference>
<accession>A0A843TQ26</accession>
<name>A0A843TQ26_COLES</name>
<dbReference type="OrthoDB" id="1854460at2759"/>
<dbReference type="Pfam" id="PF14576">
    <property type="entry name" value="SEO_N"/>
    <property type="match status" value="1"/>
</dbReference>
<gene>
    <name evidence="3" type="ORF">Taro_006919</name>
</gene>
<reference evidence="3" key="1">
    <citation type="submission" date="2017-07" db="EMBL/GenBank/DDBJ databases">
        <title>Taro Niue Genome Assembly and Annotation.</title>
        <authorList>
            <person name="Atibalentja N."/>
            <person name="Keating K."/>
            <person name="Fields C.J."/>
        </authorList>
    </citation>
    <scope>NUCLEOTIDE SEQUENCE</scope>
    <source>
        <strain evidence="3">Niue_2</strain>
        <tissue evidence="3">Leaf</tissue>
    </source>
</reference>
<dbReference type="PANTHER" id="PTHR33232:SF20">
    <property type="entry name" value="PROTEIN SIEVE ELEMENT OCCLUSION B-LIKE"/>
    <property type="match status" value="1"/>
</dbReference>
<feature type="domain" description="Sieve element occlusion N-terminal" evidence="1">
    <location>
        <begin position="92"/>
        <end position="392"/>
    </location>
</feature>
<proteinExistence type="predicted"/>
<dbReference type="Proteomes" id="UP000652761">
    <property type="component" value="Unassembled WGS sequence"/>
</dbReference>
<organism evidence="3 4">
    <name type="scientific">Colocasia esculenta</name>
    <name type="common">Wild taro</name>
    <name type="synonym">Arum esculentum</name>
    <dbReference type="NCBI Taxonomy" id="4460"/>
    <lineage>
        <taxon>Eukaryota</taxon>
        <taxon>Viridiplantae</taxon>
        <taxon>Streptophyta</taxon>
        <taxon>Embryophyta</taxon>
        <taxon>Tracheophyta</taxon>
        <taxon>Spermatophyta</taxon>
        <taxon>Magnoliopsida</taxon>
        <taxon>Liliopsida</taxon>
        <taxon>Araceae</taxon>
        <taxon>Aroideae</taxon>
        <taxon>Colocasieae</taxon>
        <taxon>Colocasia</taxon>
    </lineage>
</organism>
<protein>
    <submittedName>
        <fullName evidence="3">Uncharacterized protein</fullName>
    </submittedName>
</protein>
<keyword evidence="4" id="KW-1185">Reference proteome</keyword>
<dbReference type="PANTHER" id="PTHR33232">
    <property type="entry name" value="PROTEIN SIEVE ELEMENT OCCLUSION B-LIKE"/>
    <property type="match status" value="1"/>
</dbReference>
<comment type="caution">
    <text evidence="3">The sequence shown here is derived from an EMBL/GenBank/DDBJ whole genome shotgun (WGS) entry which is preliminary data.</text>
</comment>
<dbReference type="GO" id="GO:0010088">
    <property type="term" value="P:phloem development"/>
    <property type="evidence" value="ECO:0007669"/>
    <property type="project" value="InterPro"/>
</dbReference>
<feature type="domain" description="Sieve element occlusion C-terminal" evidence="2">
    <location>
        <begin position="554"/>
        <end position="785"/>
    </location>
</feature>
<dbReference type="InterPro" id="IPR027942">
    <property type="entry name" value="SEO_N"/>
</dbReference>
<dbReference type="AlphaFoldDB" id="A0A843TQ26"/>
<dbReference type="InterPro" id="IPR027944">
    <property type="entry name" value="SEO_C"/>
</dbReference>
<evidence type="ECO:0000313" key="4">
    <source>
        <dbReference type="Proteomes" id="UP000652761"/>
    </source>
</evidence>
<evidence type="ECO:0000259" key="1">
    <source>
        <dbReference type="Pfam" id="PF14576"/>
    </source>
</evidence>
<evidence type="ECO:0000259" key="2">
    <source>
        <dbReference type="Pfam" id="PF14577"/>
    </source>
</evidence>
<dbReference type="Pfam" id="PF14577">
    <property type="entry name" value="SEO_C"/>
    <property type="match status" value="1"/>
</dbReference>
<dbReference type="InterPro" id="IPR039299">
    <property type="entry name" value="SEOA"/>
</dbReference>